<gene>
    <name evidence="2" type="ORF">NEJAP_1398</name>
</gene>
<reference evidence="2 3" key="1">
    <citation type="journal article" date="2008" name="Int. J. Syst. Evol. Microbiol.">
        <title>Neptunomonas japonica sp. nov., an Osedax japonicus symbiont-like bacterium isolated from sediment adjacent to sperm whale carcasses off Kagoshima, Japan.</title>
        <authorList>
            <person name="Miyazaki M."/>
            <person name="Nogi Y."/>
            <person name="Fujiwara Y."/>
            <person name="Kawato M."/>
            <person name="Kubokawa K."/>
            <person name="Horikoshi K."/>
        </authorList>
    </citation>
    <scope>NUCLEOTIDE SEQUENCE [LARGE SCALE GENOMIC DNA]</scope>
    <source>
        <strain evidence="2 3">JAMM 1380</strain>
    </source>
</reference>
<evidence type="ECO:0008006" key="4">
    <source>
        <dbReference type="Google" id="ProtNLM"/>
    </source>
</evidence>
<evidence type="ECO:0000313" key="3">
    <source>
        <dbReference type="Proteomes" id="UP000595332"/>
    </source>
</evidence>
<dbReference type="RefSeq" id="WP_201349959.1">
    <property type="nucleotide sequence ID" value="NZ_AP014546.1"/>
</dbReference>
<sequence>MKKWTLILAIIFSFNANAGSLRADGGRVLINEGDSIDVLLANLGSPKSRVKKVVCVSRRSKNSPCKEWGTVETWFYRYDDLNWKINIMGERILKIKWSRF</sequence>
<name>A0A7R6SVE9_9GAMM</name>
<keyword evidence="3" id="KW-1185">Reference proteome</keyword>
<evidence type="ECO:0000256" key="1">
    <source>
        <dbReference type="SAM" id="SignalP"/>
    </source>
</evidence>
<accession>A0A7R6SVE9</accession>
<feature type="signal peptide" evidence="1">
    <location>
        <begin position="1"/>
        <end position="18"/>
    </location>
</feature>
<keyword evidence="1" id="KW-0732">Signal</keyword>
<dbReference type="AlphaFoldDB" id="A0A7R6SVE9"/>
<dbReference type="EMBL" id="AP014546">
    <property type="protein sequence ID" value="BBB29350.1"/>
    <property type="molecule type" value="Genomic_DNA"/>
</dbReference>
<dbReference type="KEGG" id="njp:NEJAP_1398"/>
<organism evidence="2 3">
    <name type="scientific">Neptunomonas japonica JAMM 1380</name>
    <dbReference type="NCBI Taxonomy" id="1441457"/>
    <lineage>
        <taxon>Bacteria</taxon>
        <taxon>Pseudomonadati</taxon>
        <taxon>Pseudomonadota</taxon>
        <taxon>Gammaproteobacteria</taxon>
        <taxon>Oceanospirillales</taxon>
        <taxon>Oceanospirillaceae</taxon>
        <taxon>Neptunomonas</taxon>
    </lineage>
</organism>
<feature type="chain" id="PRO_5032618765" description="DUF2845 domain-containing protein" evidence="1">
    <location>
        <begin position="19"/>
        <end position="100"/>
    </location>
</feature>
<dbReference type="Proteomes" id="UP000595332">
    <property type="component" value="Chromosome"/>
</dbReference>
<evidence type="ECO:0000313" key="2">
    <source>
        <dbReference type="EMBL" id="BBB29350.1"/>
    </source>
</evidence>
<proteinExistence type="predicted"/>
<protein>
    <recommendedName>
        <fullName evidence="4">DUF2845 domain-containing protein</fullName>
    </recommendedName>
</protein>